<evidence type="ECO:0000313" key="3">
    <source>
        <dbReference type="EMBL" id="TWR86827.1"/>
    </source>
</evidence>
<keyword evidence="4" id="KW-1185">Reference proteome</keyword>
<comment type="similarity">
    <text evidence="1">Belongs to the colicins ColE2/ColE8/ColE9 and pyocins S1/S2 family.</text>
</comment>
<dbReference type="InterPro" id="IPR000290">
    <property type="entry name" value="Colicin_pyocin"/>
</dbReference>
<dbReference type="Pfam" id="PF01320">
    <property type="entry name" value="Colicin_Pyocin"/>
    <property type="match status" value="1"/>
</dbReference>
<evidence type="ECO:0000256" key="2">
    <source>
        <dbReference type="ARBA" id="ARBA00023025"/>
    </source>
</evidence>
<dbReference type="Gene3D" id="1.10.1200.20">
    <property type="entry name" value="Colicin E immunity protein"/>
    <property type="match status" value="1"/>
</dbReference>
<sequence>MLLGGTHLVYHPEPGVDTSTQGVTATVKKWGESTGLPGFKSQI</sequence>
<dbReference type="SUPFAM" id="SSF47345">
    <property type="entry name" value="Colicin E immunity proteins"/>
    <property type="match status" value="1"/>
</dbReference>
<accession>A0ABY3GE98</accession>
<evidence type="ECO:0000313" key="4">
    <source>
        <dbReference type="Proteomes" id="UP000318428"/>
    </source>
</evidence>
<evidence type="ECO:0000256" key="1">
    <source>
        <dbReference type="ARBA" id="ARBA00009346"/>
    </source>
</evidence>
<gene>
    <name evidence="3" type="ORF">FJD38_19900</name>
</gene>
<dbReference type="InterPro" id="IPR035900">
    <property type="entry name" value="Colicin_E_sf"/>
</dbReference>
<keyword evidence="2" id="KW-0079">Bacteriocin immunity</keyword>
<protein>
    <submittedName>
        <fullName evidence="3">Uncharacterized protein</fullName>
    </submittedName>
</protein>
<dbReference type="Proteomes" id="UP000318428">
    <property type="component" value="Unassembled WGS sequence"/>
</dbReference>
<organism evidence="3 4">
    <name type="scientific">Pseudomonas saxonica</name>
    <dbReference type="NCBI Taxonomy" id="2600598"/>
    <lineage>
        <taxon>Bacteria</taxon>
        <taxon>Pseudomonadati</taxon>
        <taxon>Pseudomonadota</taxon>
        <taxon>Gammaproteobacteria</taxon>
        <taxon>Pseudomonadales</taxon>
        <taxon>Pseudomonadaceae</taxon>
        <taxon>Pseudomonas</taxon>
    </lineage>
</organism>
<name>A0ABY3GE98_9PSED</name>
<comment type="caution">
    <text evidence="3">The sequence shown here is derived from an EMBL/GenBank/DDBJ whole genome shotgun (WGS) entry which is preliminary data.</text>
</comment>
<dbReference type="EMBL" id="VFIO01000010">
    <property type="protein sequence ID" value="TWR86827.1"/>
    <property type="molecule type" value="Genomic_DNA"/>
</dbReference>
<reference evidence="3 4" key="1">
    <citation type="submission" date="2019-06" db="EMBL/GenBank/DDBJ databases">
        <title>Pseudomonas bimorpha sp. nov. isolated from bovine raw milk and skim milk concentrate.</title>
        <authorList>
            <person name="Hofmann K."/>
            <person name="Huptas C."/>
            <person name="Doll E."/>
            <person name="Scherer S."/>
            <person name="Wenning M."/>
        </authorList>
    </citation>
    <scope>NUCLEOTIDE SEQUENCE [LARGE SCALE GENOMIC DNA]</scope>
    <source>
        <strain evidence="3 4">DSM 108989</strain>
    </source>
</reference>
<proteinExistence type="inferred from homology"/>